<feature type="compositionally biased region" description="Low complexity" evidence="1">
    <location>
        <begin position="893"/>
        <end position="905"/>
    </location>
</feature>
<feature type="region of interest" description="Disordered" evidence="1">
    <location>
        <begin position="1756"/>
        <end position="1780"/>
    </location>
</feature>
<evidence type="ECO:0000313" key="3">
    <source>
        <dbReference type="Proteomes" id="UP000054558"/>
    </source>
</evidence>
<feature type="compositionally biased region" description="Polar residues" evidence="1">
    <location>
        <begin position="333"/>
        <end position="343"/>
    </location>
</feature>
<dbReference type="EMBL" id="DF237081">
    <property type="protein sequence ID" value="GAQ82997.1"/>
    <property type="molecule type" value="Genomic_DNA"/>
</dbReference>
<reference evidence="2 3" key="1">
    <citation type="journal article" date="2014" name="Nat. Commun.">
        <title>Klebsormidium flaccidum genome reveals primary factors for plant terrestrial adaptation.</title>
        <authorList>
            <person name="Hori K."/>
            <person name="Maruyama F."/>
            <person name="Fujisawa T."/>
            <person name="Togashi T."/>
            <person name="Yamamoto N."/>
            <person name="Seo M."/>
            <person name="Sato S."/>
            <person name="Yamada T."/>
            <person name="Mori H."/>
            <person name="Tajima N."/>
            <person name="Moriyama T."/>
            <person name="Ikeuchi M."/>
            <person name="Watanabe M."/>
            <person name="Wada H."/>
            <person name="Kobayashi K."/>
            <person name="Saito M."/>
            <person name="Masuda T."/>
            <person name="Sasaki-Sekimoto Y."/>
            <person name="Mashiguchi K."/>
            <person name="Awai K."/>
            <person name="Shimojima M."/>
            <person name="Masuda S."/>
            <person name="Iwai M."/>
            <person name="Nobusawa T."/>
            <person name="Narise T."/>
            <person name="Kondo S."/>
            <person name="Saito H."/>
            <person name="Sato R."/>
            <person name="Murakawa M."/>
            <person name="Ihara Y."/>
            <person name="Oshima-Yamada Y."/>
            <person name="Ohtaka K."/>
            <person name="Satoh M."/>
            <person name="Sonobe K."/>
            <person name="Ishii M."/>
            <person name="Ohtani R."/>
            <person name="Kanamori-Sato M."/>
            <person name="Honoki R."/>
            <person name="Miyazaki D."/>
            <person name="Mochizuki H."/>
            <person name="Umetsu J."/>
            <person name="Higashi K."/>
            <person name="Shibata D."/>
            <person name="Kamiya Y."/>
            <person name="Sato N."/>
            <person name="Nakamura Y."/>
            <person name="Tabata S."/>
            <person name="Ida S."/>
            <person name="Kurokawa K."/>
            <person name="Ohta H."/>
        </authorList>
    </citation>
    <scope>NUCLEOTIDE SEQUENCE [LARGE SCALE GENOMIC DNA]</scope>
    <source>
        <strain evidence="2 3">NIES-2285</strain>
    </source>
</reference>
<feature type="region of interest" description="Disordered" evidence="1">
    <location>
        <begin position="2022"/>
        <end position="2048"/>
    </location>
</feature>
<organism evidence="2 3">
    <name type="scientific">Klebsormidium nitens</name>
    <name type="common">Green alga</name>
    <name type="synonym">Ulothrix nitens</name>
    <dbReference type="NCBI Taxonomy" id="105231"/>
    <lineage>
        <taxon>Eukaryota</taxon>
        <taxon>Viridiplantae</taxon>
        <taxon>Streptophyta</taxon>
        <taxon>Klebsormidiophyceae</taxon>
        <taxon>Klebsormidiales</taxon>
        <taxon>Klebsormidiaceae</taxon>
        <taxon>Klebsormidium</taxon>
    </lineage>
</organism>
<dbReference type="OrthoDB" id="4535at2759"/>
<evidence type="ECO:0000256" key="1">
    <source>
        <dbReference type="SAM" id="MobiDB-lite"/>
    </source>
</evidence>
<feature type="compositionally biased region" description="Basic and acidic residues" evidence="1">
    <location>
        <begin position="140"/>
        <end position="159"/>
    </location>
</feature>
<feature type="compositionally biased region" description="Basic and acidic residues" evidence="1">
    <location>
        <begin position="242"/>
        <end position="255"/>
    </location>
</feature>
<feature type="compositionally biased region" description="Acidic residues" evidence="1">
    <location>
        <begin position="369"/>
        <end position="379"/>
    </location>
</feature>
<feature type="compositionally biased region" description="Acidic residues" evidence="1">
    <location>
        <begin position="1566"/>
        <end position="1587"/>
    </location>
</feature>
<feature type="compositionally biased region" description="Polar residues" evidence="1">
    <location>
        <begin position="1144"/>
        <end position="1157"/>
    </location>
</feature>
<gene>
    <name evidence="2" type="ORF">KFL_001320050</name>
</gene>
<feature type="compositionally biased region" description="Polar residues" evidence="1">
    <location>
        <begin position="410"/>
        <end position="423"/>
    </location>
</feature>
<feature type="region of interest" description="Disordered" evidence="1">
    <location>
        <begin position="333"/>
        <end position="438"/>
    </location>
</feature>
<feature type="compositionally biased region" description="Basic and acidic residues" evidence="1">
    <location>
        <begin position="1544"/>
        <end position="1554"/>
    </location>
</feature>
<protein>
    <submittedName>
        <fullName evidence="2">Uncharacterized protein</fullName>
    </submittedName>
</protein>
<feature type="compositionally biased region" description="Gly residues" evidence="1">
    <location>
        <begin position="1097"/>
        <end position="1106"/>
    </location>
</feature>
<feature type="region of interest" description="Disordered" evidence="1">
    <location>
        <begin position="1629"/>
        <end position="1741"/>
    </location>
</feature>
<accession>A0A1Y1I2L8</accession>
<feature type="compositionally biased region" description="Basic and acidic residues" evidence="1">
    <location>
        <begin position="197"/>
        <end position="206"/>
    </location>
</feature>
<feature type="compositionally biased region" description="Basic residues" evidence="1">
    <location>
        <begin position="2032"/>
        <end position="2043"/>
    </location>
</feature>
<feature type="region of interest" description="Disordered" evidence="1">
    <location>
        <begin position="1812"/>
        <end position="1831"/>
    </location>
</feature>
<feature type="region of interest" description="Disordered" evidence="1">
    <location>
        <begin position="885"/>
        <end position="905"/>
    </location>
</feature>
<feature type="region of interest" description="Disordered" evidence="1">
    <location>
        <begin position="959"/>
        <end position="1008"/>
    </location>
</feature>
<name>A0A1Y1I2L8_KLENI</name>
<feature type="region of interest" description="Disordered" evidence="1">
    <location>
        <begin position="1097"/>
        <end position="1168"/>
    </location>
</feature>
<evidence type="ECO:0000313" key="2">
    <source>
        <dbReference type="EMBL" id="GAQ82997.1"/>
    </source>
</evidence>
<proteinExistence type="predicted"/>
<feature type="region of interest" description="Disordered" evidence="1">
    <location>
        <begin position="125"/>
        <end position="211"/>
    </location>
</feature>
<feature type="region of interest" description="Disordered" evidence="1">
    <location>
        <begin position="305"/>
        <end position="324"/>
    </location>
</feature>
<feature type="region of interest" description="Disordered" evidence="1">
    <location>
        <begin position="1544"/>
        <end position="1592"/>
    </location>
</feature>
<keyword evidence="3" id="KW-1185">Reference proteome</keyword>
<feature type="compositionally biased region" description="Polar residues" evidence="1">
    <location>
        <begin position="1663"/>
        <end position="1672"/>
    </location>
</feature>
<feature type="region of interest" description="Disordered" evidence="1">
    <location>
        <begin position="497"/>
        <end position="534"/>
    </location>
</feature>
<feature type="region of interest" description="Disordered" evidence="1">
    <location>
        <begin position="239"/>
        <end position="297"/>
    </location>
</feature>
<sequence length="2065" mass="219162">MALCSASRYPVLCTLGGSRLSLRDTKTAAFCKQGLVTYSELQAGERCLQSRPKACLCVSDSKSPAVWAFSLLPLKVRHRRKRLCSGVCASVPARDQRVRRSALAGKSAVCSKGPLVKGFGEGVFRTRGQSRGSTAPEAASDDRGFYGEASASDKERIESGRAATTSGSNPSQTRGQNQQLTDPPEAAEPAASSNRVGQKERGEVGPKKPLLKKKGREVLKKLIGVQAAWLSAPLLALAQKTKKTEAKRRGADAPKRKPRSKRTAGLAEGDAQGLGRGETGVEREETVTEGGGGQKLAGESLGKVAAHGGSEVPAGELPGMQNGKAGVSLSKQISQEGRTSLTTAAEEVPANGANSKNGAVYLNGSAGEVDMETLAEQDLDPARQSRGVQEMEDEGASGRGDRKQTGKENGAQNRQTAWGSDTSGLEERSEESRNVVPFLAGAPEQEVAGEAAKQIGPAGWNGFARTFKRDAPLEGVAGQEGSREAVSANGFARDKAVQRVVESHDRSQKDGERRGLVPSGLRAEPKNGVSKTNGFGREDFLLRLERVQKGLGAKAEVLANEAGVAAAADRLRTGENGQSSEGVEKVLLSLGVLNDPLPTPAEGSRVGRAGNWRSRRALKGVGTRSTSAAAAARAEQFGGLEMTGDGTPRDGEDAAGGAVDWGDGPLKRDANTAVAQMVASSKRFQRLRQLAQASVKGEGFPEAVSERVGLGTRIRDGKSQSGVGDGLREAFAAVERVVQNGTAKAEGRGEGRVSGEGLRQGLAEKEGGLQFESRRAASNVLRDGLAANGRMPQRGAVETGVRTIPGGNGGEIATGVEHSVPAALDGVRNGAPEGAFRAREPPAGRADRNGLAEREGLMASTDGHATPGALTAGEKAVQNGALEGRGVSEEGKSVPVVEGSESVEEGSVPVLNGAVLEGSETEAVASNGKAARLAAASNGHASSVPDAALYAERSENGAARRNGSLNGAAARDAAESERHAFTSLQLKDGFRNTNGPTAKDQLENPVQSPRDGLHESANGMVLVGVRNGAALLETGSSVRAEGRLNDGVDSTNGVALKSAPVLVAVSRVAEDGTSAGAGQRVTVSGVPLNAVVLRGAGDGAGDGSNEGGSVAVPIKSLPPPLPIKKRKSAEKMIERSKRPGGPSTGRSDGSPEQTGRRSSVPGGPEDAPVLVTASRKIGEEAQAIEEIPVVREQPKTYTLEEDEKLFEALGVRLTGQEMSRIAEWLKSQEVPELKLARPRDRTGRYFLMPVIKAVEKHLREHGRLRSENDVATNAPTVLAETAGGKFPPGAAAGPAGGENGDEFFQAMSEELSADVVLRTQELLANQDPAGGSETVGSGTPTEKKAEFSDFFEDDSDSDVETLFQRAGLTTDGRRQRRLESLEKAVIAEYLMGLNKQGADPPRKEDWPCAPDGERYSRETLRGVWREADEMGGLPAYLKLCQEEEAIERLLVESLSRGRPLKGEDWRELTAEETRAVDGMHPGERASALEFMLGLLRGGERLDWKKHRDVWPRKVRTAHLIKARLLLALVKVARRRGGLEAYLEESRRELERRSDSPGGLLASTSEPYDDLLESDADSDLDDDSEESSEFASARAGRFATGGWKEAKIDPAVSASATGVGWRAASFARGANSEANGSPSGGAQGSARQYDQSGGLGRTLADSLGTPTRLFNQTPQPVDRPSPVDPDPSKIPRGFPVRRPKEPVPRDPGSGFATWRVPSSDPPRQFSPSRTSPPSPANSRRGGMIRSAADSSALSRLADGALFPGGDPSQQSDPPVLESAPTRRWLGLYDARQAAVEPEGPVSSTVDTFPAHERETASNAPQNGASRELSPIERRRRRRLLGIKVQRNENAGMTDDDVSGQGGDDVTGGGVFEVVGRQPRSMREVLSGYAQETVLMRAEELAQPVLVEDNMRAGDEEGLLERLVTGHKSEMEEFKDTSKQYMRTWQDFQTWSDFFQVKNKRMPTVTDVESTCIPWLIEKAKAYVVLRKHMIKLAEGNEKLLIAMAAIQAELNKRSTASIAIEKSAEYQRQTKPASKRPVKRRGRGRKELTDPVAGPIIEAFDNGNAF</sequence>
<feature type="compositionally biased region" description="Polar residues" evidence="1">
    <location>
        <begin position="162"/>
        <end position="181"/>
    </location>
</feature>
<feature type="compositionally biased region" description="Basic and acidic residues" evidence="1">
    <location>
        <begin position="497"/>
        <end position="515"/>
    </location>
</feature>
<dbReference type="OMA" id="ACCEARV"/>
<dbReference type="Proteomes" id="UP000054558">
    <property type="component" value="Unassembled WGS sequence"/>
</dbReference>